<proteinExistence type="predicted"/>
<accession>A0ABP9BZJ0</accession>
<evidence type="ECO:0000313" key="2">
    <source>
        <dbReference type="Proteomes" id="UP001499959"/>
    </source>
</evidence>
<name>A0ABP9BZJ0_9GAMM</name>
<evidence type="ECO:0000313" key="1">
    <source>
        <dbReference type="EMBL" id="GAA4802808.1"/>
    </source>
</evidence>
<comment type="caution">
    <text evidence="1">The sequence shown here is derived from an EMBL/GenBank/DDBJ whole genome shotgun (WGS) entry which is preliminary data.</text>
</comment>
<keyword evidence="2" id="KW-1185">Reference proteome</keyword>
<sequence length="113" mass="13357">MGTAAWICFDCRSAVRRHTQYEGDVPCPNCGRLCAYLGYRIPVPPKRKRREWAALHAQLLREKRRREMVEYLTRDHARTALQREIDRLEAKGPNPGRASMIRRLRRRLAWLDA</sequence>
<protein>
    <submittedName>
        <fullName evidence="1">Uncharacterized protein</fullName>
    </submittedName>
</protein>
<reference evidence="2" key="1">
    <citation type="journal article" date="2019" name="Int. J. Syst. Evol. Microbiol.">
        <title>The Global Catalogue of Microorganisms (GCM) 10K type strain sequencing project: providing services to taxonomists for standard genome sequencing and annotation.</title>
        <authorList>
            <consortium name="The Broad Institute Genomics Platform"/>
            <consortium name="The Broad Institute Genome Sequencing Center for Infectious Disease"/>
            <person name="Wu L."/>
            <person name="Ma J."/>
        </authorList>
    </citation>
    <scope>NUCLEOTIDE SEQUENCE [LARGE SCALE GENOMIC DNA]</scope>
    <source>
        <strain evidence="2">JCM 18204</strain>
    </source>
</reference>
<dbReference type="Proteomes" id="UP001499959">
    <property type="component" value="Unassembled WGS sequence"/>
</dbReference>
<dbReference type="EMBL" id="BAABJE010000017">
    <property type="protein sequence ID" value="GAA4802808.1"/>
    <property type="molecule type" value="Genomic_DNA"/>
</dbReference>
<gene>
    <name evidence="1" type="ORF">GCM10023307_31970</name>
</gene>
<organism evidence="1 2">
    <name type="scientific">Lysobacter hankyongensis</name>
    <dbReference type="NCBI Taxonomy" id="1176535"/>
    <lineage>
        <taxon>Bacteria</taxon>
        <taxon>Pseudomonadati</taxon>
        <taxon>Pseudomonadota</taxon>
        <taxon>Gammaproteobacteria</taxon>
        <taxon>Lysobacterales</taxon>
        <taxon>Lysobacteraceae</taxon>
        <taxon>Lysobacter</taxon>
    </lineage>
</organism>
<dbReference type="RefSeq" id="WP_345304350.1">
    <property type="nucleotide sequence ID" value="NZ_BAABJE010000017.1"/>
</dbReference>